<accession>A0AAD2JL56</accession>
<feature type="chain" id="PRO_5041946877" description="RxLR effector protein" evidence="2">
    <location>
        <begin position="22"/>
        <end position="131"/>
    </location>
</feature>
<reference evidence="3" key="1">
    <citation type="submission" date="2023-08" db="EMBL/GenBank/DDBJ databases">
        <authorList>
            <person name="Audoor S."/>
            <person name="Bilcke G."/>
        </authorList>
    </citation>
    <scope>NUCLEOTIDE SEQUENCE</scope>
</reference>
<dbReference type="Proteomes" id="UP001295423">
    <property type="component" value="Unassembled WGS sequence"/>
</dbReference>
<sequence>MKKQLLFTSLSMAVSLVTVESFLVPLGTQSSSSRLLSSSLSSDGFGLRKMSKELMQQKKEDQQATNDPAANDVASRFMSFATSSPNKPLTTSISQVQSPSSAKRNSQTKDQTQQHGTLNSRIPSVFTTNRE</sequence>
<evidence type="ECO:0008006" key="5">
    <source>
        <dbReference type="Google" id="ProtNLM"/>
    </source>
</evidence>
<evidence type="ECO:0000256" key="1">
    <source>
        <dbReference type="SAM" id="MobiDB-lite"/>
    </source>
</evidence>
<evidence type="ECO:0000313" key="3">
    <source>
        <dbReference type="EMBL" id="CAJ1960476.1"/>
    </source>
</evidence>
<feature type="compositionally biased region" description="Low complexity" evidence="1">
    <location>
        <begin position="30"/>
        <end position="42"/>
    </location>
</feature>
<organism evidence="3 4">
    <name type="scientific">Cylindrotheca closterium</name>
    <dbReference type="NCBI Taxonomy" id="2856"/>
    <lineage>
        <taxon>Eukaryota</taxon>
        <taxon>Sar</taxon>
        <taxon>Stramenopiles</taxon>
        <taxon>Ochrophyta</taxon>
        <taxon>Bacillariophyta</taxon>
        <taxon>Bacillariophyceae</taxon>
        <taxon>Bacillariophycidae</taxon>
        <taxon>Bacillariales</taxon>
        <taxon>Bacillariaceae</taxon>
        <taxon>Cylindrotheca</taxon>
    </lineage>
</organism>
<evidence type="ECO:0000313" key="4">
    <source>
        <dbReference type="Proteomes" id="UP001295423"/>
    </source>
</evidence>
<protein>
    <recommendedName>
        <fullName evidence="5">RxLR effector protein</fullName>
    </recommendedName>
</protein>
<comment type="caution">
    <text evidence="3">The sequence shown here is derived from an EMBL/GenBank/DDBJ whole genome shotgun (WGS) entry which is preliminary data.</text>
</comment>
<gene>
    <name evidence="3" type="ORF">CYCCA115_LOCUS18750</name>
</gene>
<feature type="region of interest" description="Disordered" evidence="1">
    <location>
        <begin position="28"/>
        <end position="131"/>
    </location>
</feature>
<proteinExistence type="predicted"/>
<dbReference type="EMBL" id="CAKOGP040002058">
    <property type="protein sequence ID" value="CAJ1960476.1"/>
    <property type="molecule type" value="Genomic_DNA"/>
</dbReference>
<keyword evidence="4" id="KW-1185">Reference proteome</keyword>
<keyword evidence="2" id="KW-0732">Signal</keyword>
<feature type="signal peptide" evidence="2">
    <location>
        <begin position="1"/>
        <end position="21"/>
    </location>
</feature>
<dbReference type="AlphaFoldDB" id="A0AAD2JL56"/>
<evidence type="ECO:0000256" key="2">
    <source>
        <dbReference type="SAM" id="SignalP"/>
    </source>
</evidence>
<name>A0AAD2JL56_9STRA</name>
<feature type="compositionally biased region" description="Polar residues" evidence="1">
    <location>
        <begin position="80"/>
        <end position="131"/>
    </location>
</feature>
<feature type="compositionally biased region" description="Basic and acidic residues" evidence="1">
    <location>
        <begin position="50"/>
        <end position="62"/>
    </location>
</feature>